<comment type="caution">
    <text evidence="1">The sequence shown here is derived from an EMBL/GenBank/DDBJ whole genome shotgun (WGS) entry which is preliminary data.</text>
</comment>
<evidence type="ECO:0000313" key="1">
    <source>
        <dbReference type="EMBL" id="MPM29576.1"/>
    </source>
</evidence>
<accession>A0A644YM44</accession>
<dbReference type="EMBL" id="VSSQ01005549">
    <property type="protein sequence ID" value="MPM29576.1"/>
    <property type="molecule type" value="Genomic_DNA"/>
</dbReference>
<sequence length="57" mass="6503">MGLNLTAHRLDCTAREPRHIRQNVVATDVPDEAFHFLYVCCSTQGIVALGWRHAEPW</sequence>
<gene>
    <name evidence="1" type="ORF">SDC9_76116</name>
</gene>
<organism evidence="1">
    <name type="scientific">bioreactor metagenome</name>
    <dbReference type="NCBI Taxonomy" id="1076179"/>
    <lineage>
        <taxon>unclassified sequences</taxon>
        <taxon>metagenomes</taxon>
        <taxon>ecological metagenomes</taxon>
    </lineage>
</organism>
<proteinExistence type="predicted"/>
<reference evidence="1" key="1">
    <citation type="submission" date="2019-08" db="EMBL/GenBank/DDBJ databases">
        <authorList>
            <person name="Kucharzyk K."/>
            <person name="Murdoch R.W."/>
            <person name="Higgins S."/>
            <person name="Loffler F."/>
        </authorList>
    </citation>
    <scope>NUCLEOTIDE SEQUENCE</scope>
</reference>
<dbReference type="AlphaFoldDB" id="A0A644YM44"/>
<protein>
    <submittedName>
        <fullName evidence="1">Uncharacterized protein</fullName>
    </submittedName>
</protein>
<name>A0A644YM44_9ZZZZ</name>